<sequence length="97" mass="11575">MLWIVMGFIFLAILIMSFFQFLYYLLHKKYKQVYIAFGNEDYYRVIDKLKNNGIVYKVKIITNQRSNDLNPAHSSQYEIYVKDRLEQKALSTIHSAV</sequence>
<dbReference type="AlphaFoldDB" id="A0A6A8DAG1"/>
<keyword evidence="1" id="KW-0812">Transmembrane</keyword>
<dbReference type="OrthoDB" id="2942794at2"/>
<name>A0A6A8DAG1_9BACI</name>
<evidence type="ECO:0008006" key="4">
    <source>
        <dbReference type="Google" id="ProtNLM"/>
    </source>
</evidence>
<keyword evidence="3" id="KW-1185">Reference proteome</keyword>
<comment type="caution">
    <text evidence="2">The sequence shown here is derived from an EMBL/GenBank/DDBJ whole genome shotgun (WGS) entry which is preliminary data.</text>
</comment>
<keyword evidence="1" id="KW-0472">Membrane</keyword>
<evidence type="ECO:0000256" key="1">
    <source>
        <dbReference type="SAM" id="Phobius"/>
    </source>
</evidence>
<dbReference type="Proteomes" id="UP000799092">
    <property type="component" value="Unassembled WGS sequence"/>
</dbReference>
<keyword evidence="1" id="KW-1133">Transmembrane helix</keyword>
<dbReference type="RefSeq" id="WP_153736220.1">
    <property type="nucleotide sequence ID" value="NZ_WJNG01000005.1"/>
</dbReference>
<evidence type="ECO:0000313" key="2">
    <source>
        <dbReference type="EMBL" id="MRH42588.1"/>
    </source>
</evidence>
<organism evidence="2 3">
    <name type="scientific">Aquibacillus halophilus</name>
    <dbReference type="NCBI Taxonomy" id="930132"/>
    <lineage>
        <taxon>Bacteria</taxon>
        <taxon>Bacillati</taxon>
        <taxon>Bacillota</taxon>
        <taxon>Bacilli</taxon>
        <taxon>Bacillales</taxon>
        <taxon>Bacillaceae</taxon>
        <taxon>Aquibacillus</taxon>
    </lineage>
</organism>
<accession>A0A6A8DAG1</accession>
<evidence type="ECO:0000313" key="3">
    <source>
        <dbReference type="Proteomes" id="UP000799092"/>
    </source>
</evidence>
<reference evidence="2" key="1">
    <citation type="submission" date="2019-11" db="EMBL/GenBank/DDBJ databases">
        <authorList>
            <person name="Li J."/>
        </authorList>
    </citation>
    <scope>NUCLEOTIDE SEQUENCE</scope>
    <source>
        <strain evidence="2">B6B</strain>
    </source>
</reference>
<gene>
    <name evidence="2" type="ORF">GH741_07810</name>
</gene>
<proteinExistence type="predicted"/>
<feature type="transmembrane region" description="Helical" evidence="1">
    <location>
        <begin position="6"/>
        <end position="26"/>
    </location>
</feature>
<protein>
    <recommendedName>
        <fullName evidence="4">DUF2007 domain-containing protein</fullName>
    </recommendedName>
</protein>
<dbReference type="EMBL" id="WJNG01000005">
    <property type="protein sequence ID" value="MRH42588.1"/>
    <property type="molecule type" value="Genomic_DNA"/>
</dbReference>